<dbReference type="Pfam" id="PF00014">
    <property type="entry name" value="Kunitz_BPTI"/>
    <property type="match status" value="1"/>
</dbReference>
<accession>A0A3P7MA75</accession>
<dbReference type="InterPro" id="IPR053014">
    <property type="entry name" value="Cuticle_assoc_divergent"/>
</dbReference>
<proteinExistence type="predicted"/>
<reference evidence="2 3" key="1">
    <citation type="submission" date="2018-08" db="EMBL/GenBank/DDBJ databases">
        <authorList>
            <person name="Laetsch R D."/>
            <person name="Stevens L."/>
            <person name="Kumar S."/>
            <person name="Blaxter L. M."/>
        </authorList>
    </citation>
    <scope>NUCLEOTIDE SEQUENCE [LARGE SCALE GENOMIC DNA]</scope>
</reference>
<dbReference type="EMBL" id="UYRX01002485">
    <property type="protein sequence ID" value="VDM93241.1"/>
    <property type="molecule type" value="Genomic_DNA"/>
</dbReference>
<sequence>MRIYVILALAKMTIAKECKNDECEKRWPGAVCRNGRCACPQDSIRRNSDSNGWICLSLIDASTGMLGPPFTCPLPNGAGYRTVLYRNNEPVFCHSKTFEEINCPDGYECIQSVDFSAETGNETACLQPVCESQDGWLIRWYFNGETCESFRWNPEVETSANNFVTKEHCLSYCALLMNEEGATTAQQQFDNSGNFTSLQPQSNVEIFEKRK</sequence>
<evidence type="ECO:0000313" key="3">
    <source>
        <dbReference type="Proteomes" id="UP000277928"/>
    </source>
</evidence>
<dbReference type="SUPFAM" id="SSF57362">
    <property type="entry name" value="BPTI-like"/>
    <property type="match status" value="1"/>
</dbReference>
<dbReference type="OMA" id="SREWVCL"/>
<dbReference type="Proteomes" id="UP000277928">
    <property type="component" value="Unassembled WGS sequence"/>
</dbReference>
<feature type="domain" description="BPTI/Kunitz inhibitor" evidence="1">
    <location>
        <begin position="123"/>
        <end position="174"/>
    </location>
</feature>
<keyword evidence="3" id="KW-1185">Reference proteome</keyword>
<evidence type="ECO:0000313" key="2">
    <source>
        <dbReference type="EMBL" id="VDM93241.1"/>
    </source>
</evidence>
<dbReference type="SMART" id="SM00131">
    <property type="entry name" value="KU"/>
    <property type="match status" value="1"/>
</dbReference>
<evidence type="ECO:0000259" key="1">
    <source>
        <dbReference type="SMART" id="SM00131"/>
    </source>
</evidence>
<protein>
    <recommendedName>
        <fullName evidence="1">BPTI/Kunitz inhibitor domain-containing protein</fullName>
    </recommendedName>
</protein>
<dbReference type="InterPro" id="IPR036880">
    <property type="entry name" value="Kunitz_BPTI_sf"/>
</dbReference>
<dbReference type="STRING" id="42156.A0A3P7MA75"/>
<dbReference type="PANTHER" id="PTHR46339:SF9">
    <property type="entry name" value="BPTI_KUNITZ INHIBITOR DOMAIN-CONTAINING PROTEIN"/>
    <property type="match status" value="1"/>
</dbReference>
<dbReference type="PANTHER" id="PTHR46339">
    <property type="entry name" value="PROTEIN CBG15282-RELATED"/>
    <property type="match status" value="1"/>
</dbReference>
<name>A0A3P7MA75_LITSI</name>
<dbReference type="GO" id="GO:0004867">
    <property type="term" value="F:serine-type endopeptidase inhibitor activity"/>
    <property type="evidence" value="ECO:0007669"/>
    <property type="project" value="InterPro"/>
</dbReference>
<organism evidence="2 3">
    <name type="scientific">Litomosoides sigmodontis</name>
    <name type="common">Filarial nematode worm</name>
    <dbReference type="NCBI Taxonomy" id="42156"/>
    <lineage>
        <taxon>Eukaryota</taxon>
        <taxon>Metazoa</taxon>
        <taxon>Ecdysozoa</taxon>
        <taxon>Nematoda</taxon>
        <taxon>Chromadorea</taxon>
        <taxon>Rhabditida</taxon>
        <taxon>Spirurina</taxon>
        <taxon>Spiruromorpha</taxon>
        <taxon>Filarioidea</taxon>
        <taxon>Onchocercidae</taxon>
        <taxon>Litomosoides</taxon>
    </lineage>
</organism>
<dbReference type="AlphaFoldDB" id="A0A3P7MA75"/>
<dbReference type="Gene3D" id="4.10.410.10">
    <property type="entry name" value="Pancreatic trypsin inhibitor Kunitz domain"/>
    <property type="match status" value="1"/>
</dbReference>
<gene>
    <name evidence="2" type="ORF">NLS_LOCUS10102</name>
</gene>
<dbReference type="OrthoDB" id="5770917at2759"/>
<dbReference type="InterPro" id="IPR002223">
    <property type="entry name" value="Kunitz_BPTI"/>
</dbReference>